<name>A0ABS6K0D9_9BACI</name>
<evidence type="ECO:0000256" key="2">
    <source>
        <dbReference type="ARBA" id="ARBA00022475"/>
    </source>
</evidence>
<organism evidence="18 19">
    <name type="scientific">Evansella alkalicola</name>
    <dbReference type="NCBI Taxonomy" id="745819"/>
    <lineage>
        <taxon>Bacteria</taxon>
        <taxon>Bacillati</taxon>
        <taxon>Bacillota</taxon>
        <taxon>Bacilli</taxon>
        <taxon>Bacillales</taxon>
        <taxon>Bacillaceae</taxon>
        <taxon>Evansella</taxon>
    </lineage>
</organism>
<keyword evidence="4" id="KW-0645">Protease</keyword>
<evidence type="ECO:0000256" key="10">
    <source>
        <dbReference type="ARBA" id="ARBA00023136"/>
    </source>
</evidence>
<evidence type="ECO:0000256" key="12">
    <source>
        <dbReference type="ARBA" id="ARBA00023316"/>
    </source>
</evidence>
<keyword evidence="2" id="KW-1003">Cell membrane</keyword>
<feature type="transmembrane region" description="Helical" evidence="15">
    <location>
        <begin position="20"/>
        <end position="43"/>
    </location>
</feature>
<dbReference type="PANTHER" id="PTHR32282:SF11">
    <property type="entry name" value="PENICILLIN-BINDING PROTEIN 1B"/>
    <property type="match status" value="1"/>
</dbReference>
<keyword evidence="9" id="KW-0573">Peptidoglycan synthesis</keyword>
<keyword evidence="12" id="KW-0961">Cell wall biogenesis/degradation</keyword>
<evidence type="ECO:0000256" key="7">
    <source>
        <dbReference type="ARBA" id="ARBA00022801"/>
    </source>
</evidence>
<keyword evidence="7" id="KW-0378">Hydrolase</keyword>
<dbReference type="RefSeq" id="WP_088077107.1">
    <property type="nucleotide sequence ID" value="NZ_JAHQCR010000091.1"/>
</dbReference>
<keyword evidence="6" id="KW-0808">Transferase</keyword>
<dbReference type="EMBL" id="JAHQCR010000091">
    <property type="protein sequence ID" value="MBU9724314.1"/>
    <property type="molecule type" value="Genomic_DNA"/>
</dbReference>
<comment type="caution">
    <text evidence="18">The sequence shown here is derived from an EMBL/GenBank/DDBJ whole genome shotgun (WGS) entry which is preliminary data.</text>
</comment>
<keyword evidence="8" id="KW-0133">Cell shape</keyword>
<keyword evidence="15" id="KW-0812">Transmembrane</keyword>
<comment type="catalytic activity">
    <reaction evidence="13">
        <text>Preferential cleavage: (Ac)2-L-Lys-D-Ala-|-D-Ala. Also transpeptidation of peptidyl-alanyl moieties that are N-acyl substituents of D-alanine.</text>
        <dbReference type="EC" id="3.4.16.4"/>
    </reaction>
</comment>
<evidence type="ECO:0000256" key="4">
    <source>
        <dbReference type="ARBA" id="ARBA00022670"/>
    </source>
</evidence>
<feature type="domain" description="Penicillin-binding protein transpeptidase" evidence="16">
    <location>
        <begin position="329"/>
        <end position="583"/>
    </location>
</feature>
<comment type="subcellular location">
    <subcellularLocation>
        <location evidence="1">Cell membrane</location>
    </subcellularLocation>
</comment>
<dbReference type="PANTHER" id="PTHR32282">
    <property type="entry name" value="BINDING PROTEIN TRANSPEPTIDASE, PUTATIVE-RELATED"/>
    <property type="match status" value="1"/>
</dbReference>
<dbReference type="InterPro" id="IPR001460">
    <property type="entry name" value="PCN-bd_Tpept"/>
</dbReference>
<evidence type="ECO:0000256" key="14">
    <source>
        <dbReference type="ARBA" id="ARBA00049902"/>
    </source>
</evidence>
<keyword evidence="15" id="KW-1133">Transmembrane helix</keyword>
<evidence type="ECO:0000256" key="11">
    <source>
        <dbReference type="ARBA" id="ARBA00023268"/>
    </source>
</evidence>
<evidence type="ECO:0000256" key="1">
    <source>
        <dbReference type="ARBA" id="ARBA00004236"/>
    </source>
</evidence>
<evidence type="ECO:0000256" key="5">
    <source>
        <dbReference type="ARBA" id="ARBA00022676"/>
    </source>
</evidence>
<reference evidence="18 19" key="1">
    <citation type="submission" date="2021-06" db="EMBL/GenBank/DDBJ databases">
        <title>Bacillus sp. RD4P76, an endophyte from a halophyte.</title>
        <authorList>
            <person name="Sun J.-Q."/>
        </authorList>
    </citation>
    <scope>NUCLEOTIDE SEQUENCE [LARGE SCALE GENOMIC DNA]</scope>
    <source>
        <strain evidence="18 19">JCM 17098</strain>
    </source>
</reference>
<proteinExistence type="predicted"/>
<feature type="domain" description="Glycosyl transferase family 51" evidence="17">
    <location>
        <begin position="63"/>
        <end position="238"/>
    </location>
</feature>
<dbReference type="NCBIfam" id="TIGR02074">
    <property type="entry name" value="PBP_1a_fam"/>
    <property type="match status" value="1"/>
</dbReference>
<accession>A0ABS6K0D9</accession>
<evidence type="ECO:0000259" key="17">
    <source>
        <dbReference type="Pfam" id="PF00912"/>
    </source>
</evidence>
<sequence>MEVLTRRAYRKKRKRKLKRLFQAFILCITITLGAIAAVVTYAYQLEPPSLSVPETTVLYSKNDEVIGEFHHGQNRHWIPIENMGDAIVDATLAIEDRRFHDHYGLDFYRIGGAVVANLRANSMAQGGSTITQQYARNLYLDHSKTWTRKLNEALYALRLELHYSKEDILEGYLNTIYYGHGAYGIEAAANVYFQKHAEDLTHAEAALLAGIPKGPNIYSPFVNEERAIERQQVVLSTMVESGFITSEERQEYANEPLEFSLNEDYNARKIAPAFQDVVRSFLTDELNISEEVIESGGLEVHTTLDPDMQKKAEDALFSQIGDEEELEAAFVAMDPRTGEVKAMIGGTNYTEGGFNRATMANRQPGSTIKPFLYYAALEHGMRPNSMLKSEYTSFLYEGAQEPYQPENFNDKYKDDYITMLQALAVSDNIFAVKTHFLLGFDTLEKTVRRFGIESPMNSAFPAVSLGSSEVGVMEIINAYSPFANGGYVVEPQFVTKVVDRDGDILYEADNEPIQELDPSLTAIMTNMMEGVFEPNLRVQGIANPTGSSVSGYFDRPIAGKSGTTENDSWMIGYTPQLLSGVWVGYDNPKRLEGMSGHTKEIWAKFMHDALEGEVKLPFPTTDNVIEVDINPETGMLATDDCPVSRPTLFYVGTQPTEYCTEHIEEEVEEQPKDPNKKSEEEKKEKWLDRFFDWIGGDPELPDNVVVVD</sequence>
<dbReference type="SUPFAM" id="SSF56601">
    <property type="entry name" value="beta-lactamase/transpeptidase-like"/>
    <property type="match status" value="1"/>
</dbReference>
<dbReference type="InterPro" id="IPR036950">
    <property type="entry name" value="PBP_transglycosylase"/>
</dbReference>
<keyword evidence="10 15" id="KW-0472">Membrane</keyword>
<evidence type="ECO:0000313" key="19">
    <source>
        <dbReference type="Proteomes" id="UP000790580"/>
    </source>
</evidence>
<dbReference type="InterPro" id="IPR001264">
    <property type="entry name" value="Glyco_trans_51"/>
</dbReference>
<keyword evidence="19" id="KW-1185">Reference proteome</keyword>
<evidence type="ECO:0000256" key="8">
    <source>
        <dbReference type="ARBA" id="ARBA00022960"/>
    </source>
</evidence>
<keyword evidence="5" id="KW-0328">Glycosyltransferase</keyword>
<dbReference type="Proteomes" id="UP000790580">
    <property type="component" value="Unassembled WGS sequence"/>
</dbReference>
<gene>
    <name evidence="18" type="ORF">KS407_23085</name>
</gene>
<comment type="catalytic activity">
    <reaction evidence="14">
        <text>[GlcNAc-(1-&gt;4)-Mur2Ac(oyl-L-Ala-gamma-D-Glu-L-Lys-D-Ala-D-Ala)](n)-di-trans,octa-cis-undecaprenyl diphosphate + beta-D-GlcNAc-(1-&gt;4)-Mur2Ac(oyl-L-Ala-gamma-D-Glu-L-Lys-D-Ala-D-Ala)-di-trans,octa-cis-undecaprenyl diphosphate = [GlcNAc-(1-&gt;4)-Mur2Ac(oyl-L-Ala-gamma-D-Glu-L-Lys-D-Ala-D-Ala)](n+1)-di-trans,octa-cis-undecaprenyl diphosphate + di-trans,octa-cis-undecaprenyl diphosphate + H(+)</text>
        <dbReference type="Rhea" id="RHEA:23708"/>
        <dbReference type="Rhea" id="RHEA-COMP:9602"/>
        <dbReference type="Rhea" id="RHEA-COMP:9603"/>
        <dbReference type="ChEBI" id="CHEBI:15378"/>
        <dbReference type="ChEBI" id="CHEBI:58405"/>
        <dbReference type="ChEBI" id="CHEBI:60033"/>
        <dbReference type="ChEBI" id="CHEBI:78435"/>
        <dbReference type="EC" id="2.4.99.28"/>
    </reaction>
</comment>
<evidence type="ECO:0000259" key="16">
    <source>
        <dbReference type="Pfam" id="PF00905"/>
    </source>
</evidence>
<evidence type="ECO:0000256" key="6">
    <source>
        <dbReference type="ARBA" id="ARBA00022679"/>
    </source>
</evidence>
<dbReference type="SUPFAM" id="SSF53955">
    <property type="entry name" value="Lysozyme-like"/>
    <property type="match status" value="1"/>
</dbReference>
<evidence type="ECO:0000256" key="13">
    <source>
        <dbReference type="ARBA" id="ARBA00034000"/>
    </source>
</evidence>
<protein>
    <submittedName>
        <fullName evidence="18">PBP1A family penicillin-binding protein</fullName>
    </submittedName>
</protein>
<evidence type="ECO:0000256" key="9">
    <source>
        <dbReference type="ARBA" id="ARBA00022984"/>
    </source>
</evidence>
<dbReference type="InterPro" id="IPR050396">
    <property type="entry name" value="Glycosyltr_51/Transpeptidase"/>
</dbReference>
<evidence type="ECO:0000256" key="3">
    <source>
        <dbReference type="ARBA" id="ARBA00022645"/>
    </source>
</evidence>
<dbReference type="Gene3D" id="1.10.3810.10">
    <property type="entry name" value="Biosynthetic peptidoglycan transglycosylase-like"/>
    <property type="match status" value="1"/>
</dbReference>
<dbReference type="Gene3D" id="3.40.710.10">
    <property type="entry name" value="DD-peptidase/beta-lactamase superfamily"/>
    <property type="match status" value="1"/>
</dbReference>
<dbReference type="Pfam" id="PF00912">
    <property type="entry name" value="Transgly"/>
    <property type="match status" value="1"/>
</dbReference>
<dbReference type="Pfam" id="PF00905">
    <property type="entry name" value="Transpeptidase"/>
    <property type="match status" value="1"/>
</dbReference>
<keyword evidence="3" id="KW-0121">Carboxypeptidase</keyword>
<evidence type="ECO:0000256" key="15">
    <source>
        <dbReference type="SAM" id="Phobius"/>
    </source>
</evidence>
<dbReference type="InterPro" id="IPR012338">
    <property type="entry name" value="Beta-lactam/transpept-like"/>
</dbReference>
<dbReference type="InterPro" id="IPR023346">
    <property type="entry name" value="Lysozyme-like_dom_sf"/>
</dbReference>
<evidence type="ECO:0000313" key="18">
    <source>
        <dbReference type="EMBL" id="MBU9724314.1"/>
    </source>
</evidence>
<keyword evidence="11" id="KW-0511">Multifunctional enzyme</keyword>